<dbReference type="InterPro" id="IPR047752">
    <property type="entry name" value="MacP"/>
</dbReference>
<feature type="transmembrane region" description="Helical" evidence="1">
    <location>
        <begin position="89"/>
        <end position="106"/>
    </location>
</feature>
<sequence>MGKPLLTDDIIERARRGEPVTDKKGFGYYEPTQDLSRFEEEIGFDWEEEDYQGYKEGETVRIPVDASIVKSRRIETVKREEFRSKVNRILLIVILLLVLLIIAVFYL</sequence>
<keyword evidence="1" id="KW-0812">Transmembrane</keyword>
<gene>
    <name evidence="2" type="ORF">FAJ39_08145</name>
</gene>
<accession>A0A4T2GIX5</accession>
<dbReference type="Proteomes" id="UP000305165">
    <property type="component" value="Unassembled WGS sequence"/>
</dbReference>
<dbReference type="OrthoDB" id="2243846at2"/>
<dbReference type="Pfam" id="PF26336">
    <property type="entry name" value="MacP_activator"/>
    <property type="match status" value="1"/>
</dbReference>
<keyword evidence="1" id="KW-1133">Transmembrane helix</keyword>
<dbReference type="NCBIfam" id="NF038277">
    <property type="entry name" value="accessory_MacP"/>
    <property type="match status" value="1"/>
</dbReference>
<dbReference type="EMBL" id="SSXO01000005">
    <property type="protein sequence ID" value="TIH98848.1"/>
    <property type="molecule type" value="Genomic_DNA"/>
</dbReference>
<evidence type="ECO:0000313" key="3">
    <source>
        <dbReference type="Proteomes" id="UP000305165"/>
    </source>
</evidence>
<keyword evidence="1" id="KW-0472">Membrane</keyword>
<evidence type="ECO:0000313" key="2">
    <source>
        <dbReference type="EMBL" id="TIH98848.1"/>
    </source>
</evidence>
<proteinExistence type="predicted"/>
<comment type="caution">
    <text evidence="2">The sequence shown here is derived from an EMBL/GenBank/DDBJ whole genome shotgun (WGS) entry which is preliminary data.</text>
</comment>
<name>A0A4T2GIX5_STRSU</name>
<organism evidence="2 3">
    <name type="scientific">Streptococcus suis</name>
    <dbReference type="NCBI Taxonomy" id="1307"/>
    <lineage>
        <taxon>Bacteria</taxon>
        <taxon>Bacillati</taxon>
        <taxon>Bacillota</taxon>
        <taxon>Bacilli</taxon>
        <taxon>Lactobacillales</taxon>
        <taxon>Streptococcaceae</taxon>
        <taxon>Streptococcus</taxon>
    </lineage>
</organism>
<evidence type="ECO:0008006" key="4">
    <source>
        <dbReference type="Google" id="ProtNLM"/>
    </source>
</evidence>
<dbReference type="AlphaFoldDB" id="A0A4T2GIX5"/>
<evidence type="ECO:0000256" key="1">
    <source>
        <dbReference type="SAM" id="Phobius"/>
    </source>
</evidence>
<reference evidence="2 3" key="1">
    <citation type="submission" date="2019-04" db="EMBL/GenBank/DDBJ databases">
        <title>Genome analysis of Streptococcus suis strain WUSS424.</title>
        <authorList>
            <person name="Chen H."/>
            <person name="Gao X."/>
            <person name="Wu Z."/>
        </authorList>
    </citation>
    <scope>NUCLEOTIDE SEQUENCE [LARGE SCALE GENOMIC DNA]</scope>
    <source>
        <strain evidence="2 3">WUSS424</strain>
    </source>
</reference>
<protein>
    <recommendedName>
        <fullName evidence="4">Foldase</fullName>
    </recommendedName>
</protein>